<dbReference type="STRING" id="684065.SAMN05421738_103173"/>
<sequence length="349" mass="40713">MKFVYRLAFASLILFTACKKEKTWDVDVKEQTVQLKIQDISADFFNDTIPLTTLRQNYPFFFDAKTPDATWEKQRREKTELSIYGQSKKVFGDFTQLNSALTPMFQRYQHYFPEYKLPTIYTYSSGLQNLDYPVMYSQQAGLMFIAMDAYLGPKSKLYDSIGVERYMRVNMDINRLPAQSVDAIANNIVTFSPRNQQFIDKMIYEGKKLILQDALLTDTPDEYKMGYTPQQIQWCIANEGQIWNFFVEQNYVFSSDASLQKRFLSVAPFSKFNNEIEQESPGRIAAWIGWQIIRNYLKENPKVELKALLEDMDGAKIFKDSKYKPALEGDNTTNYTTKSINGETYHFIK</sequence>
<organism evidence="1 2">
    <name type="scientific">Algoriella xinjiangensis</name>
    <dbReference type="NCBI Taxonomy" id="684065"/>
    <lineage>
        <taxon>Bacteria</taxon>
        <taxon>Pseudomonadati</taxon>
        <taxon>Bacteroidota</taxon>
        <taxon>Flavobacteriia</taxon>
        <taxon>Flavobacteriales</taxon>
        <taxon>Weeksellaceae</taxon>
        <taxon>Algoriella</taxon>
    </lineage>
</organism>
<dbReference type="PROSITE" id="PS51257">
    <property type="entry name" value="PROKAR_LIPOPROTEIN"/>
    <property type="match status" value="1"/>
</dbReference>
<dbReference type="AlphaFoldDB" id="A0A1I4UC23"/>
<name>A0A1I4UC23_9FLAO</name>
<evidence type="ECO:0000313" key="2">
    <source>
        <dbReference type="Proteomes" id="UP000199149"/>
    </source>
</evidence>
<dbReference type="RefSeq" id="WP_092906789.1">
    <property type="nucleotide sequence ID" value="NZ_FOUZ01000003.1"/>
</dbReference>
<reference evidence="2" key="1">
    <citation type="submission" date="2016-10" db="EMBL/GenBank/DDBJ databases">
        <authorList>
            <person name="Varghese N."/>
            <person name="Submissions S."/>
        </authorList>
    </citation>
    <scope>NUCLEOTIDE SEQUENCE [LARGE SCALE GENOMIC DNA]</scope>
    <source>
        <strain evidence="2">XJ109</strain>
    </source>
</reference>
<protein>
    <recommendedName>
        <fullName evidence="3">Gliding motility-associated lipoprotein GldB</fullName>
    </recommendedName>
</protein>
<accession>A0A1I4UC23</accession>
<evidence type="ECO:0008006" key="3">
    <source>
        <dbReference type="Google" id="ProtNLM"/>
    </source>
</evidence>
<dbReference type="OrthoDB" id="976022at2"/>
<dbReference type="InterPro" id="IPR019853">
    <property type="entry name" value="GldB-like"/>
</dbReference>
<dbReference type="Pfam" id="PF25594">
    <property type="entry name" value="GldB_lipo"/>
    <property type="match status" value="1"/>
</dbReference>
<dbReference type="EMBL" id="FOUZ01000003">
    <property type="protein sequence ID" value="SFM86381.1"/>
    <property type="molecule type" value="Genomic_DNA"/>
</dbReference>
<proteinExistence type="predicted"/>
<dbReference type="Proteomes" id="UP000199149">
    <property type="component" value="Unassembled WGS sequence"/>
</dbReference>
<keyword evidence="2" id="KW-1185">Reference proteome</keyword>
<gene>
    <name evidence="1" type="ORF">SAMN05421738_103173</name>
</gene>
<evidence type="ECO:0000313" key="1">
    <source>
        <dbReference type="EMBL" id="SFM86381.1"/>
    </source>
</evidence>